<dbReference type="Proteomes" id="UP000499080">
    <property type="component" value="Unassembled WGS sequence"/>
</dbReference>
<accession>A0A4Y2IWB8</accession>
<comment type="caution">
    <text evidence="1">The sequence shown here is derived from an EMBL/GenBank/DDBJ whole genome shotgun (WGS) entry which is preliminary data.</text>
</comment>
<organism evidence="1 2">
    <name type="scientific">Araneus ventricosus</name>
    <name type="common">Orbweaver spider</name>
    <name type="synonym">Epeira ventricosa</name>
    <dbReference type="NCBI Taxonomy" id="182803"/>
    <lineage>
        <taxon>Eukaryota</taxon>
        <taxon>Metazoa</taxon>
        <taxon>Ecdysozoa</taxon>
        <taxon>Arthropoda</taxon>
        <taxon>Chelicerata</taxon>
        <taxon>Arachnida</taxon>
        <taxon>Araneae</taxon>
        <taxon>Araneomorphae</taxon>
        <taxon>Entelegynae</taxon>
        <taxon>Araneoidea</taxon>
        <taxon>Araneidae</taxon>
        <taxon>Araneus</taxon>
    </lineage>
</organism>
<evidence type="ECO:0000313" key="2">
    <source>
        <dbReference type="Proteomes" id="UP000499080"/>
    </source>
</evidence>
<name>A0A4Y2IWB8_ARAVE</name>
<protein>
    <recommendedName>
        <fullName evidence="3">Transposase Tc1-like domain-containing protein</fullName>
    </recommendedName>
</protein>
<evidence type="ECO:0000313" key="1">
    <source>
        <dbReference type="EMBL" id="GBM82198.1"/>
    </source>
</evidence>
<proteinExistence type="predicted"/>
<dbReference type="OrthoDB" id="6436672at2759"/>
<reference evidence="1 2" key="1">
    <citation type="journal article" date="2019" name="Sci. Rep.">
        <title>Orb-weaving spider Araneus ventricosus genome elucidates the spidroin gene catalogue.</title>
        <authorList>
            <person name="Kono N."/>
            <person name="Nakamura H."/>
            <person name="Ohtoshi R."/>
            <person name="Moran D.A.P."/>
            <person name="Shinohara A."/>
            <person name="Yoshida Y."/>
            <person name="Fujiwara M."/>
            <person name="Mori M."/>
            <person name="Tomita M."/>
            <person name="Arakawa K."/>
        </authorList>
    </citation>
    <scope>NUCLEOTIDE SEQUENCE [LARGE SCALE GENOMIC DNA]</scope>
</reference>
<sequence>MPLRRRRSLYQQLIEFERGRVVGLREGGFFFRDIAKRLVMNVSIAYDCWQQWSKEGIASRRPGSGWHLELRRGKTTGFDVKLWCIILRLRHKFELQLAPQ</sequence>
<keyword evidence="2" id="KW-1185">Reference proteome</keyword>
<gene>
    <name evidence="1" type="ORF">AVEN_179509_1</name>
</gene>
<evidence type="ECO:0008006" key="3">
    <source>
        <dbReference type="Google" id="ProtNLM"/>
    </source>
</evidence>
<dbReference type="EMBL" id="BGPR01002994">
    <property type="protein sequence ID" value="GBM82198.1"/>
    <property type="molecule type" value="Genomic_DNA"/>
</dbReference>
<dbReference type="AlphaFoldDB" id="A0A4Y2IWB8"/>